<evidence type="ECO:0000313" key="2">
    <source>
        <dbReference type="EMBL" id="KAF7495767.1"/>
    </source>
</evidence>
<dbReference type="AlphaFoldDB" id="A0A834RFH5"/>
<reference evidence="4" key="1">
    <citation type="journal article" date="2020" name="PLoS Negl. Trop. Dis.">
        <title>High-quality nuclear genome for Sarcoptes scabiei-A critical resource for a neglected parasite.</title>
        <authorList>
            <person name="Korhonen P.K."/>
            <person name="Gasser R.B."/>
            <person name="Ma G."/>
            <person name="Wang T."/>
            <person name="Stroehlein A.J."/>
            <person name="Young N.D."/>
            <person name="Ang C.S."/>
            <person name="Fernando D.D."/>
            <person name="Lu H.C."/>
            <person name="Taylor S."/>
            <person name="Reynolds S.L."/>
            <person name="Mofiz E."/>
            <person name="Najaraj S.H."/>
            <person name="Gowda H."/>
            <person name="Madugundu A."/>
            <person name="Renuse S."/>
            <person name="Holt D."/>
            <person name="Pandey A."/>
            <person name="Papenfuss A.T."/>
            <person name="Fischer K."/>
        </authorList>
    </citation>
    <scope>NUCLEOTIDE SEQUENCE [LARGE SCALE GENOMIC DNA]</scope>
</reference>
<feature type="compositionally biased region" description="Polar residues" evidence="1">
    <location>
        <begin position="37"/>
        <end position="55"/>
    </location>
</feature>
<protein>
    <submittedName>
        <fullName evidence="2 3">Uncharacterized protein</fullName>
    </submittedName>
</protein>
<sequence length="99" mass="11031">MTTILVSIDRLTSLNPELVIIKRARKCAPNCRKWRGSATNRYQSQNPNQPSTSADVNAVEVAPIENNSQHPMLPSDQSNQSTEQIRDNATSSAEHSHLY</sequence>
<dbReference type="EMBL" id="WVUK01000045">
    <property type="protein sequence ID" value="KAF7495767.1"/>
    <property type="molecule type" value="Genomic_DNA"/>
</dbReference>
<organism evidence="2">
    <name type="scientific">Sarcoptes scabiei</name>
    <name type="common">Itch mite</name>
    <name type="synonym">Acarus scabiei</name>
    <dbReference type="NCBI Taxonomy" id="52283"/>
    <lineage>
        <taxon>Eukaryota</taxon>
        <taxon>Metazoa</taxon>
        <taxon>Ecdysozoa</taxon>
        <taxon>Arthropoda</taxon>
        <taxon>Chelicerata</taxon>
        <taxon>Arachnida</taxon>
        <taxon>Acari</taxon>
        <taxon>Acariformes</taxon>
        <taxon>Sarcoptiformes</taxon>
        <taxon>Astigmata</taxon>
        <taxon>Psoroptidia</taxon>
        <taxon>Sarcoptoidea</taxon>
        <taxon>Sarcoptidae</taxon>
        <taxon>Sarcoptinae</taxon>
        <taxon>Sarcoptes</taxon>
    </lineage>
</organism>
<dbReference type="EnsemblMetazoa" id="SSS_6418s_mrna">
    <property type="protein sequence ID" value="KAF7495767.1"/>
    <property type="gene ID" value="SSS_6418"/>
</dbReference>
<gene>
    <name evidence="2" type="ORF">SSS_6418</name>
</gene>
<evidence type="ECO:0000313" key="4">
    <source>
        <dbReference type="Proteomes" id="UP000070412"/>
    </source>
</evidence>
<feature type="compositionally biased region" description="Polar residues" evidence="1">
    <location>
        <begin position="65"/>
        <end position="93"/>
    </location>
</feature>
<evidence type="ECO:0000313" key="3">
    <source>
        <dbReference type="EnsemblMetazoa" id="KAF7495767.1"/>
    </source>
</evidence>
<feature type="region of interest" description="Disordered" evidence="1">
    <location>
        <begin position="35"/>
        <end position="99"/>
    </location>
</feature>
<dbReference type="Proteomes" id="UP000070412">
    <property type="component" value="Unassembled WGS sequence"/>
</dbReference>
<proteinExistence type="predicted"/>
<accession>A0A834RFH5</accession>
<keyword evidence="4" id="KW-1185">Reference proteome</keyword>
<name>A0A834RFH5_SARSC</name>
<reference evidence="2" key="2">
    <citation type="submission" date="2020-01" db="EMBL/GenBank/DDBJ databases">
        <authorList>
            <person name="Korhonen P.K.K."/>
            <person name="Guangxu M.G."/>
            <person name="Wang T.W."/>
            <person name="Stroehlein A.J.S."/>
            <person name="Young N.D."/>
            <person name="Ang C.-S.A."/>
            <person name="Fernando D.W.F."/>
            <person name="Lu H.L."/>
            <person name="Taylor S.T."/>
            <person name="Ehtesham M.E.M."/>
            <person name="Najaraj S.H.N."/>
            <person name="Harsha G.H.G."/>
            <person name="Madugundu A.M."/>
            <person name="Renuse S.R."/>
            <person name="Holt D.H."/>
            <person name="Pandey A.P."/>
            <person name="Papenfuss A.P."/>
            <person name="Gasser R.B.G."/>
            <person name="Fischer K.F."/>
        </authorList>
    </citation>
    <scope>NUCLEOTIDE SEQUENCE</scope>
    <source>
        <strain evidence="2">SSS_KF_BRIS2020</strain>
    </source>
</reference>
<reference evidence="3" key="3">
    <citation type="submission" date="2022-06" db="UniProtKB">
        <authorList>
            <consortium name="EnsemblMetazoa"/>
        </authorList>
    </citation>
    <scope>IDENTIFICATION</scope>
</reference>
<evidence type="ECO:0000256" key="1">
    <source>
        <dbReference type="SAM" id="MobiDB-lite"/>
    </source>
</evidence>